<dbReference type="AlphaFoldDB" id="A0A1N7J504"/>
<dbReference type="STRING" id="713588.SAMN05421789_101105"/>
<organism evidence="1 2">
    <name type="scientific">Kaistella chaponensis</name>
    <dbReference type="NCBI Taxonomy" id="713588"/>
    <lineage>
        <taxon>Bacteria</taxon>
        <taxon>Pseudomonadati</taxon>
        <taxon>Bacteroidota</taxon>
        <taxon>Flavobacteriia</taxon>
        <taxon>Flavobacteriales</taxon>
        <taxon>Weeksellaceae</taxon>
        <taxon>Chryseobacterium group</taxon>
        <taxon>Kaistella</taxon>
    </lineage>
</organism>
<name>A0A1N7J504_9FLAO</name>
<dbReference type="Proteomes" id="UP000185839">
    <property type="component" value="Unassembled WGS sequence"/>
</dbReference>
<dbReference type="RefSeq" id="WP_143745475.1">
    <property type="nucleotide sequence ID" value="NZ_FTOI01000001.1"/>
</dbReference>
<accession>A0A1N7J504</accession>
<protein>
    <submittedName>
        <fullName evidence="1">Uncharacterized protein</fullName>
    </submittedName>
</protein>
<reference evidence="2" key="1">
    <citation type="submission" date="2017-01" db="EMBL/GenBank/DDBJ databases">
        <authorList>
            <person name="Varghese N."/>
            <person name="Submissions S."/>
        </authorList>
    </citation>
    <scope>NUCLEOTIDE SEQUENCE [LARGE SCALE GENOMIC DNA]</scope>
    <source>
        <strain evidence="2">DSM 23145</strain>
    </source>
</reference>
<dbReference type="PROSITE" id="PS51257">
    <property type="entry name" value="PROKAR_LIPOPROTEIN"/>
    <property type="match status" value="1"/>
</dbReference>
<sequence>MKNILIFTLAAFSLFACNAKKKVENRDDLPKDIALKPENNLSQQQDKDELTVAIKKIDSLAQSETCSNVADFAFTAIGAKPCGGPSSYIAYPKKVEAEILPQIQKFTMMQSAFNKKYNLMSDCALVPEPTGIACENGKAVLVNKNSGVSQVQ</sequence>
<evidence type="ECO:0000313" key="2">
    <source>
        <dbReference type="Proteomes" id="UP000185839"/>
    </source>
</evidence>
<evidence type="ECO:0000313" key="1">
    <source>
        <dbReference type="EMBL" id="SIS44394.1"/>
    </source>
</evidence>
<gene>
    <name evidence="1" type="ORF">SAMN05421789_101105</name>
</gene>
<dbReference type="OrthoDB" id="5526158at2"/>
<dbReference type="EMBL" id="FTOI01000001">
    <property type="protein sequence ID" value="SIS44394.1"/>
    <property type="molecule type" value="Genomic_DNA"/>
</dbReference>
<proteinExistence type="predicted"/>
<keyword evidence="2" id="KW-1185">Reference proteome</keyword>